<proteinExistence type="predicted"/>
<evidence type="ECO:0000313" key="3">
    <source>
        <dbReference type="EMBL" id="WRL45261.1"/>
    </source>
</evidence>
<feature type="domain" description="Hemerythrin-like" evidence="2">
    <location>
        <begin position="65"/>
        <end position="192"/>
    </location>
</feature>
<evidence type="ECO:0000259" key="2">
    <source>
        <dbReference type="Pfam" id="PF01814"/>
    </source>
</evidence>
<accession>A0ABZ1AJR6</accession>
<keyword evidence="4" id="KW-1185">Reference proteome</keyword>
<dbReference type="InterPro" id="IPR038309">
    <property type="entry name" value="Rsd/AlgQ_sf"/>
</dbReference>
<gene>
    <name evidence="3" type="ORF">U5817_18940</name>
</gene>
<name>A0ABZ1AJR6_AROEV</name>
<dbReference type="RefSeq" id="WP_339380069.1">
    <property type="nucleotide sequence ID" value="NZ_CAWPLS010000260.1"/>
</dbReference>
<reference evidence="3 4" key="1">
    <citation type="submission" date="2023-12" db="EMBL/GenBank/DDBJ databases">
        <title>A. evansii MAY27, complete genome.</title>
        <authorList>
            <person name="Wang Y."/>
        </authorList>
    </citation>
    <scope>NUCLEOTIDE SEQUENCE [LARGE SCALE GENOMIC DNA]</scope>
    <source>
        <strain evidence="3 4">MAY27</strain>
    </source>
</reference>
<dbReference type="Proteomes" id="UP001626593">
    <property type="component" value="Chromosome"/>
</dbReference>
<evidence type="ECO:0000256" key="1">
    <source>
        <dbReference type="SAM" id="MobiDB-lite"/>
    </source>
</evidence>
<dbReference type="InterPro" id="IPR012312">
    <property type="entry name" value="Hemerythrin-like"/>
</dbReference>
<dbReference type="Pfam" id="PF01814">
    <property type="entry name" value="Hemerythrin"/>
    <property type="match status" value="1"/>
</dbReference>
<feature type="region of interest" description="Disordered" evidence="1">
    <location>
        <begin position="34"/>
        <end position="54"/>
    </location>
</feature>
<dbReference type="Gene3D" id="1.20.120.1370">
    <property type="entry name" value="Regulator of RNA polymerase sigma(70) subunit, domain 4"/>
    <property type="match status" value="1"/>
</dbReference>
<dbReference type="EMBL" id="CP141259">
    <property type="protein sequence ID" value="WRL45261.1"/>
    <property type="molecule type" value="Genomic_DNA"/>
</dbReference>
<organism evidence="3 4">
    <name type="scientific">Aromatoleum evansii</name>
    <name type="common">Azoarcus evansii</name>
    <dbReference type="NCBI Taxonomy" id="59406"/>
    <lineage>
        <taxon>Bacteria</taxon>
        <taxon>Pseudomonadati</taxon>
        <taxon>Pseudomonadota</taxon>
        <taxon>Betaproteobacteria</taxon>
        <taxon>Rhodocyclales</taxon>
        <taxon>Rhodocyclaceae</taxon>
        <taxon>Aromatoleum</taxon>
    </lineage>
</organism>
<evidence type="ECO:0000313" key="4">
    <source>
        <dbReference type="Proteomes" id="UP001626593"/>
    </source>
</evidence>
<sequence>MTIVSQRGKMFLLDKLFGRFKGAAPAAAAAGESSGEVPVQVPASPPTGAAAPGTQIRHDPGLVPALMRDHVALLEIHSAIAAALDGGRLDVVRSRLDEFRAALMDHLLKENVRLYVYLEHFLRGDAVSHRMMREFRHEMDVIGRAVVDFLGKYKELGQHPELAGPFRQDLAAIGKALVSRIRREEEILYPMYLPAA</sequence>
<protein>
    <submittedName>
        <fullName evidence="3">Hemerythrin domain-containing protein</fullName>
    </submittedName>
</protein>